<dbReference type="CDD" id="cd03788">
    <property type="entry name" value="GT20_TPS"/>
    <property type="match status" value="1"/>
</dbReference>
<dbReference type="PANTHER" id="PTHR10788:SF106">
    <property type="entry name" value="BCDNA.GH08860"/>
    <property type="match status" value="1"/>
</dbReference>
<dbReference type="PANTHER" id="PTHR10788">
    <property type="entry name" value="TREHALOSE-6-PHOSPHATE SYNTHASE"/>
    <property type="match status" value="1"/>
</dbReference>
<gene>
    <name evidence="3" type="ORF">IGS67_01260</name>
</gene>
<name>A0ABR9DP55_9MICO</name>
<evidence type="ECO:0000256" key="2">
    <source>
        <dbReference type="SAM" id="MobiDB-lite"/>
    </source>
</evidence>
<dbReference type="RefSeq" id="WP_192277041.1">
    <property type="nucleotide sequence ID" value="NZ_JACZDF010000001.1"/>
</dbReference>
<proteinExistence type="inferred from homology"/>
<feature type="region of interest" description="Disordered" evidence="2">
    <location>
        <begin position="483"/>
        <end position="505"/>
    </location>
</feature>
<evidence type="ECO:0000313" key="4">
    <source>
        <dbReference type="Proteomes" id="UP000642107"/>
    </source>
</evidence>
<evidence type="ECO:0000313" key="3">
    <source>
        <dbReference type="EMBL" id="MBD9698127.1"/>
    </source>
</evidence>
<dbReference type="Gene3D" id="3.40.50.2000">
    <property type="entry name" value="Glycogen Phosphorylase B"/>
    <property type="match status" value="2"/>
</dbReference>
<evidence type="ECO:0000256" key="1">
    <source>
        <dbReference type="ARBA" id="ARBA00008799"/>
    </source>
</evidence>
<dbReference type="SUPFAM" id="SSF53756">
    <property type="entry name" value="UDP-Glycosyltransferase/glycogen phosphorylase"/>
    <property type="match status" value="1"/>
</dbReference>
<accession>A0ABR9DP55</accession>
<reference evidence="3 4" key="1">
    <citation type="submission" date="2020-09" db="EMBL/GenBank/DDBJ databases">
        <title>Flavimobilis rhizosphaerae sp. nov., isolated from rhizosphere soil of Spartina alterniflora.</title>
        <authorList>
            <person name="Hanqin C."/>
        </authorList>
    </citation>
    <scope>NUCLEOTIDE SEQUENCE [LARGE SCALE GENOMIC DNA]</scope>
    <source>
        <strain evidence="3 4">GY 10621</strain>
    </source>
</reference>
<sequence>MTEDLSSAPTTSTTDDGYDLVVVANRLPVDHTVQPDGTTTWRRAPGGLVTAIAPLMEADEGAWVGWAGAADVEHEPFDASGIRCVPVTLSAGEVERYYEGFSNDTLWPLYHDVIAPPKYHRAWWDTYQEVNERFARAAADVAAPGGVVWVQDYQLQLVPAILRRLRPDLRIGFFNHIPFPPVELFAQLPWRSQVLEGLLGADVVGFQRTADAANFLRAVRRLTARTTRRHHVVVPDADGGTREVRAGAFPISIDASSFDALARTPEVQARAREIRHELGDPEVIMLGVDRLDYTKGIRHRIKAFGELVEDGTVDVSSVTLVQVASPSRENVGAYMQLREEVEGLVGRINGEVADFGHTAVHYMHHSYPAEEMAALCCAADVMLVTSLRDGMNLVAKEYVAARSDESGVLVLSEFTGAADELARGALLCNPHDIDGLKATMMRAASMPRREMRTRMRRLRKQVLENDVALWSRTFLDVVRGTSTHADTSLEERHPDSYANVSGAPA</sequence>
<dbReference type="Proteomes" id="UP000642107">
    <property type="component" value="Unassembled WGS sequence"/>
</dbReference>
<dbReference type="Pfam" id="PF00982">
    <property type="entry name" value="Glyco_transf_20"/>
    <property type="match status" value="1"/>
</dbReference>
<protein>
    <submittedName>
        <fullName evidence="3">Trehalose-6-phosphate synthase</fullName>
    </submittedName>
</protein>
<keyword evidence="4" id="KW-1185">Reference proteome</keyword>
<comment type="similarity">
    <text evidence="1">Belongs to the glycosyltransferase 20 family.</text>
</comment>
<comment type="caution">
    <text evidence="3">The sequence shown here is derived from an EMBL/GenBank/DDBJ whole genome shotgun (WGS) entry which is preliminary data.</text>
</comment>
<dbReference type="EMBL" id="JACZDF010000001">
    <property type="protein sequence ID" value="MBD9698127.1"/>
    <property type="molecule type" value="Genomic_DNA"/>
</dbReference>
<dbReference type="InterPro" id="IPR001830">
    <property type="entry name" value="Glyco_trans_20"/>
</dbReference>
<organism evidence="3 4">
    <name type="scientific">Flavimobilis rhizosphaerae</name>
    <dbReference type="NCBI Taxonomy" id="2775421"/>
    <lineage>
        <taxon>Bacteria</taxon>
        <taxon>Bacillati</taxon>
        <taxon>Actinomycetota</taxon>
        <taxon>Actinomycetes</taxon>
        <taxon>Micrococcales</taxon>
        <taxon>Jonesiaceae</taxon>
        <taxon>Flavimobilis</taxon>
    </lineage>
</organism>